<feature type="compositionally biased region" description="Low complexity" evidence="10">
    <location>
        <begin position="164"/>
        <end position="201"/>
    </location>
</feature>
<keyword evidence="9" id="KW-0472">Membrane</keyword>
<dbReference type="InterPro" id="IPR006260">
    <property type="entry name" value="TonB/TolA_C"/>
</dbReference>
<dbReference type="Pfam" id="PF03544">
    <property type="entry name" value="TonB_C"/>
    <property type="match status" value="1"/>
</dbReference>
<sequence>MTLVDPAVIGRGSDGGSAARWGAAAFAALALHASPVLWMLWTPASEVLAGPPLAIMLELSPLPEAVAVDADQAAPDEVFAEAAEAAVASKADPEPSPIETETEAAEEATPAETAVVAEAETVEETLDAPTTAAAEMALPPARPKPAEIAEPKKRPPRKRPERPAPSTASEASKAAEQASARVQRSSRTAAADSADGASGMSPATWRARLMAHLERKKVYPSEAKARGETGVAYVRFRIDGSGNVLSATLARSSGHLELDQATLALVRNASPVPPPPAEANRTITAPVAFSLR</sequence>
<accession>A0A9W6J4A6</accession>
<reference evidence="12" key="2">
    <citation type="submission" date="2023-01" db="EMBL/GenBank/DDBJ databases">
        <authorList>
            <person name="Sun Q."/>
            <person name="Evtushenko L."/>
        </authorList>
    </citation>
    <scope>NUCLEOTIDE SEQUENCE</scope>
    <source>
        <strain evidence="12">VKM B-2347</strain>
    </source>
</reference>
<proteinExistence type="inferred from homology"/>
<evidence type="ECO:0000256" key="10">
    <source>
        <dbReference type="SAM" id="MobiDB-lite"/>
    </source>
</evidence>
<dbReference type="Gene3D" id="3.30.1150.10">
    <property type="match status" value="1"/>
</dbReference>
<feature type="compositionally biased region" description="Basic and acidic residues" evidence="10">
    <location>
        <begin position="144"/>
        <end position="153"/>
    </location>
</feature>
<keyword evidence="4" id="KW-1003">Cell membrane</keyword>
<protein>
    <recommendedName>
        <fullName evidence="11">TonB C-terminal domain-containing protein</fullName>
    </recommendedName>
</protein>
<dbReference type="GO" id="GO:0015031">
    <property type="term" value="P:protein transport"/>
    <property type="evidence" value="ECO:0007669"/>
    <property type="project" value="UniProtKB-KW"/>
</dbReference>
<dbReference type="GO" id="GO:0031992">
    <property type="term" value="F:energy transducer activity"/>
    <property type="evidence" value="ECO:0007669"/>
    <property type="project" value="TreeGrafter"/>
</dbReference>
<evidence type="ECO:0000256" key="2">
    <source>
        <dbReference type="ARBA" id="ARBA00006555"/>
    </source>
</evidence>
<evidence type="ECO:0000256" key="9">
    <source>
        <dbReference type="ARBA" id="ARBA00023136"/>
    </source>
</evidence>
<keyword evidence="8" id="KW-1133">Transmembrane helix</keyword>
<keyword evidence="5" id="KW-0997">Cell inner membrane</keyword>
<dbReference type="PANTHER" id="PTHR33446">
    <property type="entry name" value="PROTEIN TONB-RELATED"/>
    <property type="match status" value="1"/>
</dbReference>
<evidence type="ECO:0000256" key="3">
    <source>
        <dbReference type="ARBA" id="ARBA00022448"/>
    </source>
</evidence>
<comment type="subcellular location">
    <subcellularLocation>
        <location evidence="1">Cell inner membrane</location>
        <topology evidence="1">Single-pass membrane protein</topology>
        <orientation evidence="1">Periplasmic side</orientation>
    </subcellularLocation>
</comment>
<keyword evidence="6" id="KW-0812">Transmembrane</keyword>
<feature type="region of interest" description="Disordered" evidence="10">
    <location>
        <begin position="85"/>
        <end position="111"/>
    </location>
</feature>
<dbReference type="RefSeq" id="WP_271169311.1">
    <property type="nucleotide sequence ID" value="NZ_BSFI01000019.1"/>
</dbReference>
<dbReference type="SUPFAM" id="SSF74653">
    <property type="entry name" value="TolA/TonB C-terminal domain"/>
    <property type="match status" value="1"/>
</dbReference>
<dbReference type="NCBIfam" id="TIGR01352">
    <property type="entry name" value="tonB_Cterm"/>
    <property type="match status" value="1"/>
</dbReference>
<gene>
    <name evidence="12" type="ORF">GCM10008179_27120</name>
</gene>
<keyword evidence="7" id="KW-0653">Protein transport</keyword>
<dbReference type="PROSITE" id="PS52015">
    <property type="entry name" value="TONB_CTD"/>
    <property type="match status" value="1"/>
</dbReference>
<dbReference type="InterPro" id="IPR037682">
    <property type="entry name" value="TonB_C"/>
</dbReference>
<reference evidence="12" key="1">
    <citation type="journal article" date="2014" name="Int. J. Syst. Evol. Microbiol.">
        <title>Complete genome sequence of Corynebacterium casei LMG S-19264T (=DSM 44701T), isolated from a smear-ripened cheese.</title>
        <authorList>
            <consortium name="US DOE Joint Genome Institute (JGI-PGF)"/>
            <person name="Walter F."/>
            <person name="Albersmeier A."/>
            <person name="Kalinowski J."/>
            <person name="Ruckert C."/>
        </authorList>
    </citation>
    <scope>NUCLEOTIDE SEQUENCE</scope>
    <source>
        <strain evidence="12">VKM B-2347</strain>
    </source>
</reference>
<comment type="caution">
    <text evidence="12">The sequence shown here is derived from an EMBL/GenBank/DDBJ whole genome shotgun (WGS) entry which is preliminary data.</text>
</comment>
<dbReference type="PANTHER" id="PTHR33446:SF2">
    <property type="entry name" value="PROTEIN TONB"/>
    <property type="match status" value="1"/>
</dbReference>
<evidence type="ECO:0000313" key="13">
    <source>
        <dbReference type="Proteomes" id="UP001143372"/>
    </source>
</evidence>
<organism evidence="12 13">
    <name type="scientific">Hansschlegelia plantiphila</name>
    <dbReference type="NCBI Taxonomy" id="374655"/>
    <lineage>
        <taxon>Bacteria</taxon>
        <taxon>Pseudomonadati</taxon>
        <taxon>Pseudomonadota</taxon>
        <taxon>Alphaproteobacteria</taxon>
        <taxon>Hyphomicrobiales</taxon>
        <taxon>Methylopilaceae</taxon>
        <taxon>Hansschlegelia</taxon>
    </lineage>
</organism>
<feature type="region of interest" description="Disordered" evidence="10">
    <location>
        <begin position="134"/>
        <end position="201"/>
    </location>
</feature>
<dbReference type="AlphaFoldDB" id="A0A9W6J4A6"/>
<evidence type="ECO:0000256" key="8">
    <source>
        <dbReference type="ARBA" id="ARBA00022989"/>
    </source>
</evidence>
<dbReference type="GO" id="GO:0098797">
    <property type="term" value="C:plasma membrane protein complex"/>
    <property type="evidence" value="ECO:0007669"/>
    <property type="project" value="TreeGrafter"/>
</dbReference>
<evidence type="ECO:0000313" key="12">
    <source>
        <dbReference type="EMBL" id="GLK69074.1"/>
    </source>
</evidence>
<dbReference type="InterPro" id="IPR051045">
    <property type="entry name" value="TonB-dependent_transducer"/>
</dbReference>
<dbReference type="EMBL" id="BSFI01000019">
    <property type="protein sequence ID" value="GLK69074.1"/>
    <property type="molecule type" value="Genomic_DNA"/>
</dbReference>
<evidence type="ECO:0000256" key="1">
    <source>
        <dbReference type="ARBA" id="ARBA00004383"/>
    </source>
</evidence>
<feature type="region of interest" description="Disordered" evidence="10">
    <location>
        <begin position="272"/>
        <end position="292"/>
    </location>
</feature>
<dbReference type="Proteomes" id="UP001143372">
    <property type="component" value="Unassembled WGS sequence"/>
</dbReference>
<evidence type="ECO:0000256" key="4">
    <source>
        <dbReference type="ARBA" id="ARBA00022475"/>
    </source>
</evidence>
<feature type="domain" description="TonB C-terminal" evidence="11">
    <location>
        <begin position="204"/>
        <end position="292"/>
    </location>
</feature>
<evidence type="ECO:0000256" key="6">
    <source>
        <dbReference type="ARBA" id="ARBA00022692"/>
    </source>
</evidence>
<keyword evidence="3" id="KW-0813">Transport</keyword>
<name>A0A9W6J4A6_9HYPH</name>
<comment type="similarity">
    <text evidence="2">Belongs to the TonB family.</text>
</comment>
<evidence type="ECO:0000259" key="11">
    <source>
        <dbReference type="PROSITE" id="PS52015"/>
    </source>
</evidence>
<dbReference type="GO" id="GO:0055085">
    <property type="term" value="P:transmembrane transport"/>
    <property type="evidence" value="ECO:0007669"/>
    <property type="project" value="InterPro"/>
</dbReference>
<keyword evidence="13" id="KW-1185">Reference proteome</keyword>
<evidence type="ECO:0000256" key="5">
    <source>
        <dbReference type="ARBA" id="ARBA00022519"/>
    </source>
</evidence>
<evidence type="ECO:0000256" key="7">
    <source>
        <dbReference type="ARBA" id="ARBA00022927"/>
    </source>
</evidence>